<dbReference type="EC" id="4.2.1.51" evidence="2"/>
<dbReference type="Proteomes" id="UP000054538">
    <property type="component" value="Unassembled WGS sequence"/>
</dbReference>
<dbReference type="PANTHER" id="PTHR21022">
    <property type="entry name" value="PREPHENATE DEHYDRATASE P PROTEIN"/>
    <property type="match status" value="1"/>
</dbReference>
<evidence type="ECO:0000256" key="6">
    <source>
        <dbReference type="ARBA" id="ARBA00023239"/>
    </source>
</evidence>
<dbReference type="FunCoup" id="A0A0D0DVQ3">
    <property type="interactions" value="305"/>
</dbReference>
<dbReference type="InterPro" id="IPR001086">
    <property type="entry name" value="Preph_deHydtase"/>
</dbReference>
<comment type="pathway">
    <text evidence="1">Amino-acid biosynthesis; L-phenylalanine biosynthesis; phenylpyruvate from prephenate: step 1/1.</text>
</comment>
<dbReference type="STRING" id="930991.A0A0D0DVQ3"/>
<proteinExistence type="predicted"/>
<dbReference type="SUPFAM" id="SSF53850">
    <property type="entry name" value="Periplasmic binding protein-like II"/>
    <property type="match status" value="1"/>
</dbReference>
<dbReference type="AlphaFoldDB" id="A0A0D0DVQ3"/>
<dbReference type="InParanoid" id="A0A0D0DVQ3"/>
<dbReference type="PIRSF" id="PIRSF001500">
    <property type="entry name" value="Chor_mut_pdt_Ppr"/>
    <property type="match status" value="1"/>
</dbReference>
<keyword evidence="5" id="KW-0584">Phenylalanine biosynthesis</keyword>
<dbReference type="UniPathway" id="UPA00121">
    <property type="reaction ID" value="UER00345"/>
</dbReference>
<dbReference type="Gene3D" id="3.30.70.260">
    <property type="match status" value="1"/>
</dbReference>
<reference evidence="8 9" key="1">
    <citation type="submission" date="2014-04" db="EMBL/GenBank/DDBJ databases">
        <authorList>
            <consortium name="DOE Joint Genome Institute"/>
            <person name="Kuo A."/>
            <person name="Kohler A."/>
            <person name="Jargeat P."/>
            <person name="Nagy L.G."/>
            <person name="Floudas D."/>
            <person name="Copeland A."/>
            <person name="Barry K.W."/>
            <person name="Cichocki N."/>
            <person name="Veneault-Fourrey C."/>
            <person name="LaButti K."/>
            <person name="Lindquist E.A."/>
            <person name="Lipzen A."/>
            <person name="Lundell T."/>
            <person name="Morin E."/>
            <person name="Murat C."/>
            <person name="Sun H."/>
            <person name="Tunlid A."/>
            <person name="Henrissat B."/>
            <person name="Grigoriev I.V."/>
            <person name="Hibbett D.S."/>
            <person name="Martin F."/>
            <person name="Nordberg H.P."/>
            <person name="Cantor M.N."/>
            <person name="Hua S.X."/>
        </authorList>
    </citation>
    <scope>NUCLEOTIDE SEQUENCE [LARGE SCALE GENOMIC DNA]</scope>
    <source>
        <strain evidence="8 9">Ve08.2h10</strain>
    </source>
</reference>
<dbReference type="EMBL" id="KN824872">
    <property type="protein sequence ID" value="KIK99028.1"/>
    <property type="molecule type" value="Genomic_DNA"/>
</dbReference>
<dbReference type="CDD" id="cd13532">
    <property type="entry name" value="PBP2_PDT_like"/>
    <property type="match status" value="1"/>
</dbReference>
<keyword evidence="3" id="KW-0028">Amino-acid biosynthesis</keyword>
<evidence type="ECO:0000256" key="5">
    <source>
        <dbReference type="ARBA" id="ARBA00023222"/>
    </source>
</evidence>
<dbReference type="GO" id="GO:0004664">
    <property type="term" value="F:prephenate dehydratase activity"/>
    <property type="evidence" value="ECO:0007669"/>
    <property type="project" value="UniProtKB-EC"/>
</dbReference>
<dbReference type="OrthoDB" id="983542at2759"/>
<sequence length="317" mass="34891">MQSRTIDAMNASLVRFRRYMFASSSKKPKLAFLGPLGTYSHQAACECFKESVEYISQPTIADVQQALSVDVPFGIIPQENSINGSVVETYNLLRNPAVGRDCVVRGYTVLGIQHSLVVRRGVKIEDVENVLSHEQALGQCRTWLAVHLPMASLVPMDSTASAAEKLLSSEPGGFNPRKCAAICSSVVVTIYDDLEVLQKGIQDGEENFTRFYVLSFGTDVPLPATVVLPTQNMALLRVQAPLESLAGRLDITKAVNTHGLDLLRIDRRPSLHARPFDDVYFLEIGATSDNSEWSDRLQRAVERVKRSGAEVAVLGVW</sequence>
<keyword evidence="9" id="KW-1185">Reference proteome</keyword>
<dbReference type="GO" id="GO:0005737">
    <property type="term" value="C:cytoplasm"/>
    <property type="evidence" value="ECO:0007669"/>
    <property type="project" value="TreeGrafter"/>
</dbReference>
<reference evidence="9" key="2">
    <citation type="submission" date="2015-01" db="EMBL/GenBank/DDBJ databases">
        <title>Evolutionary Origins and Diversification of the Mycorrhizal Mutualists.</title>
        <authorList>
            <consortium name="DOE Joint Genome Institute"/>
            <consortium name="Mycorrhizal Genomics Consortium"/>
            <person name="Kohler A."/>
            <person name="Kuo A."/>
            <person name="Nagy L.G."/>
            <person name="Floudas D."/>
            <person name="Copeland A."/>
            <person name="Barry K.W."/>
            <person name="Cichocki N."/>
            <person name="Veneault-Fourrey C."/>
            <person name="LaButti K."/>
            <person name="Lindquist E.A."/>
            <person name="Lipzen A."/>
            <person name="Lundell T."/>
            <person name="Morin E."/>
            <person name="Murat C."/>
            <person name="Riley R."/>
            <person name="Ohm R."/>
            <person name="Sun H."/>
            <person name="Tunlid A."/>
            <person name="Henrissat B."/>
            <person name="Grigoriev I.V."/>
            <person name="Hibbett D.S."/>
            <person name="Martin F."/>
        </authorList>
    </citation>
    <scope>NUCLEOTIDE SEQUENCE [LARGE SCALE GENOMIC DNA]</scope>
    <source>
        <strain evidence="9">Ve08.2h10</strain>
    </source>
</reference>
<dbReference type="PANTHER" id="PTHR21022:SF19">
    <property type="entry name" value="PREPHENATE DEHYDRATASE-RELATED"/>
    <property type="match status" value="1"/>
</dbReference>
<evidence type="ECO:0000313" key="8">
    <source>
        <dbReference type="EMBL" id="KIK99028.1"/>
    </source>
</evidence>
<gene>
    <name evidence="8" type="ORF">PAXRUDRAFT_30763</name>
</gene>
<accession>A0A0D0DVQ3</accession>
<dbReference type="GO" id="GO:0009094">
    <property type="term" value="P:L-phenylalanine biosynthetic process"/>
    <property type="evidence" value="ECO:0007669"/>
    <property type="project" value="UniProtKB-UniPathway"/>
</dbReference>
<dbReference type="HOGENOM" id="CLU_035008_5_0_1"/>
<dbReference type="Pfam" id="PF00800">
    <property type="entry name" value="PDT"/>
    <property type="match status" value="1"/>
</dbReference>
<organism evidence="8 9">
    <name type="scientific">Paxillus rubicundulus Ve08.2h10</name>
    <dbReference type="NCBI Taxonomy" id="930991"/>
    <lineage>
        <taxon>Eukaryota</taxon>
        <taxon>Fungi</taxon>
        <taxon>Dikarya</taxon>
        <taxon>Basidiomycota</taxon>
        <taxon>Agaricomycotina</taxon>
        <taxon>Agaricomycetes</taxon>
        <taxon>Agaricomycetidae</taxon>
        <taxon>Boletales</taxon>
        <taxon>Paxilineae</taxon>
        <taxon>Paxillaceae</taxon>
        <taxon>Paxillus</taxon>
    </lineage>
</organism>
<protein>
    <recommendedName>
        <fullName evidence="2">prephenate dehydratase</fullName>
        <ecNumber evidence="2">4.2.1.51</ecNumber>
    </recommendedName>
</protein>
<evidence type="ECO:0000256" key="1">
    <source>
        <dbReference type="ARBA" id="ARBA00004741"/>
    </source>
</evidence>
<dbReference type="PROSITE" id="PS51171">
    <property type="entry name" value="PREPHENATE_DEHYDR_3"/>
    <property type="match status" value="1"/>
</dbReference>
<evidence type="ECO:0000259" key="7">
    <source>
        <dbReference type="PROSITE" id="PS51171"/>
    </source>
</evidence>
<name>A0A0D0DVQ3_9AGAM</name>
<keyword evidence="4" id="KW-0057">Aromatic amino acid biosynthesis</keyword>
<evidence type="ECO:0000256" key="4">
    <source>
        <dbReference type="ARBA" id="ARBA00023141"/>
    </source>
</evidence>
<feature type="domain" description="Prephenate dehydratase" evidence="7">
    <location>
        <begin position="29"/>
        <end position="216"/>
    </location>
</feature>
<evidence type="ECO:0000256" key="3">
    <source>
        <dbReference type="ARBA" id="ARBA00022605"/>
    </source>
</evidence>
<keyword evidence="6" id="KW-0456">Lyase</keyword>
<evidence type="ECO:0000313" key="9">
    <source>
        <dbReference type="Proteomes" id="UP000054538"/>
    </source>
</evidence>
<evidence type="ECO:0000256" key="2">
    <source>
        <dbReference type="ARBA" id="ARBA00013147"/>
    </source>
</evidence>
<dbReference type="Gene3D" id="3.40.190.10">
    <property type="entry name" value="Periplasmic binding protein-like II"/>
    <property type="match status" value="2"/>
</dbReference>
<dbReference type="InterPro" id="IPR008242">
    <property type="entry name" value="Chor_mutase/pphenate_deHydtase"/>
</dbReference>